<evidence type="ECO:0000313" key="3">
    <source>
        <dbReference type="EMBL" id="MCX2935228.1"/>
    </source>
</evidence>
<gene>
    <name evidence="3" type="ORF">ORI27_00800</name>
</gene>
<keyword evidence="2" id="KW-0732">Signal</keyword>
<dbReference type="EMBL" id="JAPJDO010000001">
    <property type="protein sequence ID" value="MCX2935228.1"/>
    <property type="molecule type" value="Genomic_DNA"/>
</dbReference>
<evidence type="ECO:0008006" key="5">
    <source>
        <dbReference type="Google" id="ProtNLM"/>
    </source>
</evidence>
<dbReference type="RefSeq" id="WP_265994691.1">
    <property type="nucleotide sequence ID" value="NZ_JAPJDN010000001.1"/>
</dbReference>
<evidence type="ECO:0000256" key="1">
    <source>
        <dbReference type="SAM" id="MobiDB-lite"/>
    </source>
</evidence>
<dbReference type="Proteomes" id="UP001300745">
    <property type="component" value="Unassembled WGS sequence"/>
</dbReference>
<evidence type="ECO:0000256" key="2">
    <source>
        <dbReference type="SAM" id="SignalP"/>
    </source>
</evidence>
<reference evidence="3 4" key="1">
    <citation type="submission" date="2022-11" db="EMBL/GenBank/DDBJ databases">
        <title>Mycobacterium sp. nov.</title>
        <authorList>
            <person name="Papic B."/>
            <person name="Spicic S."/>
            <person name="Duvnjak S."/>
        </authorList>
    </citation>
    <scope>NUCLEOTIDE SEQUENCE [LARGE SCALE GENOMIC DNA]</scope>
    <source>
        <strain evidence="3 4">CVI_P4</strain>
    </source>
</reference>
<feature type="signal peptide" evidence="2">
    <location>
        <begin position="1"/>
        <end position="22"/>
    </location>
</feature>
<sequence length="141" mass="14015">MAKLLTASAFALAVATAPMAHAEGGGGGGIPNPEPAPGPEPSSHVGGPGGCQSGESPDPSTGNCVPTMTPVTNTEGDAAMEDLQPRTTQDVTSSTESGVAADLVPNINGDSCTGYWASTVCYEEDQDNVPVQPKSTLSSSP</sequence>
<organism evidence="3 4">
    <name type="scientific">Mycobacterium pinniadriaticum</name>
    <dbReference type="NCBI Taxonomy" id="2994102"/>
    <lineage>
        <taxon>Bacteria</taxon>
        <taxon>Bacillati</taxon>
        <taxon>Actinomycetota</taxon>
        <taxon>Actinomycetes</taxon>
        <taxon>Mycobacteriales</taxon>
        <taxon>Mycobacteriaceae</taxon>
        <taxon>Mycobacterium</taxon>
    </lineage>
</organism>
<keyword evidence="4" id="KW-1185">Reference proteome</keyword>
<feature type="chain" id="PRO_5045642728" description="Secreted protein" evidence="2">
    <location>
        <begin position="23"/>
        <end position="141"/>
    </location>
</feature>
<name>A0ABT3S6V0_9MYCO</name>
<protein>
    <recommendedName>
        <fullName evidence="5">Secreted protein</fullName>
    </recommendedName>
</protein>
<feature type="compositionally biased region" description="Polar residues" evidence="1">
    <location>
        <begin position="85"/>
        <end position="97"/>
    </location>
</feature>
<feature type="compositionally biased region" description="Polar residues" evidence="1">
    <location>
        <begin position="53"/>
        <end position="75"/>
    </location>
</feature>
<comment type="caution">
    <text evidence="3">The sequence shown here is derived from an EMBL/GenBank/DDBJ whole genome shotgun (WGS) entry which is preliminary data.</text>
</comment>
<proteinExistence type="predicted"/>
<feature type="region of interest" description="Disordered" evidence="1">
    <location>
        <begin position="20"/>
        <end position="108"/>
    </location>
</feature>
<accession>A0ABT3S6V0</accession>
<evidence type="ECO:0000313" key="4">
    <source>
        <dbReference type="Proteomes" id="UP001300745"/>
    </source>
</evidence>